<name>A0AAQ3QK76_9LILI</name>
<dbReference type="Pfam" id="PF04564">
    <property type="entry name" value="U-box"/>
    <property type="match status" value="1"/>
</dbReference>
<keyword evidence="3" id="KW-0808">Transferase</keyword>
<dbReference type="GO" id="GO:0005524">
    <property type="term" value="F:ATP binding"/>
    <property type="evidence" value="ECO:0007669"/>
    <property type="project" value="UniProtKB-KW"/>
</dbReference>
<feature type="domain" description="Protein kinase" evidence="7">
    <location>
        <begin position="1"/>
        <end position="136"/>
    </location>
</feature>
<dbReference type="GO" id="GO:0004674">
    <property type="term" value="F:protein serine/threonine kinase activity"/>
    <property type="evidence" value="ECO:0007669"/>
    <property type="project" value="UniProtKB-KW"/>
</dbReference>
<dbReference type="Gene3D" id="1.10.510.10">
    <property type="entry name" value="Transferase(Phosphotransferase) domain 1"/>
    <property type="match status" value="1"/>
</dbReference>
<dbReference type="AlphaFoldDB" id="A0AAQ3QK76"/>
<dbReference type="EMBL" id="CP136896">
    <property type="protein sequence ID" value="WOL14384.1"/>
    <property type="molecule type" value="Genomic_DNA"/>
</dbReference>
<dbReference type="Proteomes" id="UP001327560">
    <property type="component" value="Chromosome 7"/>
</dbReference>
<dbReference type="PANTHER" id="PTHR43895">
    <property type="entry name" value="CALCIUM/CALMODULIN-DEPENDENT PROTEIN KINASE KINASE-RELATED"/>
    <property type="match status" value="1"/>
</dbReference>
<gene>
    <name evidence="9" type="ORF">Cni_G23164</name>
</gene>
<keyword evidence="4" id="KW-0547">Nucleotide-binding</keyword>
<comment type="pathway">
    <text evidence="1">Protein modification; protein ubiquitination.</text>
</comment>
<dbReference type="InterPro" id="IPR000719">
    <property type="entry name" value="Prot_kinase_dom"/>
</dbReference>
<dbReference type="InterPro" id="IPR003613">
    <property type="entry name" value="Ubox_domain"/>
</dbReference>
<dbReference type="Pfam" id="PF00069">
    <property type="entry name" value="Pkinase"/>
    <property type="match status" value="1"/>
</dbReference>
<dbReference type="SUPFAM" id="SSF56112">
    <property type="entry name" value="Protein kinase-like (PK-like)"/>
    <property type="match status" value="1"/>
</dbReference>
<evidence type="ECO:0000256" key="2">
    <source>
        <dbReference type="ARBA" id="ARBA00022527"/>
    </source>
</evidence>
<evidence type="ECO:0000259" key="7">
    <source>
        <dbReference type="PROSITE" id="PS50011"/>
    </source>
</evidence>
<reference evidence="9 10" key="1">
    <citation type="submission" date="2023-10" db="EMBL/GenBank/DDBJ databases">
        <title>Chromosome-scale genome assembly provides insights into flower coloration mechanisms of Canna indica.</title>
        <authorList>
            <person name="Li C."/>
        </authorList>
    </citation>
    <scope>NUCLEOTIDE SEQUENCE [LARGE SCALE GENOMIC DNA]</scope>
    <source>
        <tissue evidence="9">Flower</tissue>
    </source>
</reference>
<dbReference type="InterPro" id="IPR013083">
    <property type="entry name" value="Znf_RING/FYVE/PHD"/>
</dbReference>
<keyword evidence="5" id="KW-0418">Kinase</keyword>
<evidence type="ECO:0000256" key="1">
    <source>
        <dbReference type="ARBA" id="ARBA00004906"/>
    </source>
</evidence>
<evidence type="ECO:0000313" key="9">
    <source>
        <dbReference type="EMBL" id="WOL14384.1"/>
    </source>
</evidence>
<dbReference type="GO" id="GO:0007165">
    <property type="term" value="P:signal transduction"/>
    <property type="evidence" value="ECO:0007669"/>
    <property type="project" value="TreeGrafter"/>
</dbReference>
<sequence>MEFLFPISRSLMVDPVIVSPSSHTFERSCIEACADLGFTSVGLNIDLYISPTLFLVPKVALKSVPVDFCHSYDIYHRNLKPEDLLLDDKGDLKVSYFGSTCSIHRGERTGYYTTCGMLAYDVAPKVINKKGYDATN</sequence>
<evidence type="ECO:0000256" key="3">
    <source>
        <dbReference type="ARBA" id="ARBA00022679"/>
    </source>
</evidence>
<evidence type="ECO:0000256" key="6">
    <source>
        <dbReference type="ARBA" id="ARBA00022840"/>
    </source>
</evidence>
<keyword evidence="6" id="KW-0067">ATP-binding</keyword>
<dbReference type="Gene3D" id="3.30.40.10">
    <property type="entry name" value="Zinc/RING finger domain, C3HC4 (zinc finger)"/>
    <property type="match status" value="1"/>
</dbReference>
<proteinExistence type="predicted"/>
<keyword evidence="2" id="KW-0723">Serine/threonine-protein kinase</keyword>
<dbReference type="SUPFAM" id="SSF57850">
    <property type="entry name" value="RING/U-box"/>
    <property type="match status" value="1"/>
</dbReference>
<accession>A0AAQ3QK76</accession>
<evidence type="ECO:0000313" key="10">
    <source>
        <dbReference type="Proteomes" id="UP001327560"/>
    </source>
</evidence>
<evidence type="ECO:0000256" key="4">
    <source>
        <dbReference type="ARBA" id="ARBA00022741"/>
    </source>
</evidence>
<protein>
    <recommendedName>
        <fullName evidence="11">Protein kinase domain-containing protein</fullName>
    </recommendedName>
</protein>
<dbReference type="GO" id="GO:0016567">
    <property type="term" value="P:protein ubiquitination"/>
    <property type="evidence" value="ECO:0007669"/>
    <property type="project" value="InterPro"/>
</dbReference>
<dbReference type="PROSITE" id="PS51698">
    <property type="entry name" value="U_BOX"/>
    <property type="match status" value="1"/>
</dbReference>
<evidence type="ECO:0008006" key="11">
    <source>
        <dbReference type="Google" id="ProtNLM"/>
    </source>
</evidence>
<evidence type="ECO:0000259" key="8">
    <source>
        <dbReference type="PROSITE" id="PS51698"/>
    </source>
</evidence>
<dbReference type="PANTHER" id="PTHR43895:SF3">
    <property type="entry name" value="CBL-INTERACTING SERINE_THREONINE-PROTEIN KINASE 20"/>
    <property type="match status" value="1"/>
</dbReference>
<feature type="domain" description="U-box" evidence="8">
    <location>
        <begin position="1"/>
        <end position="75"/>
    </location>
</feature>
<keyword evidence="10" id="KW-1185">Reference proteome</keyword>
<dbReference type="SMART" id="SM00504">
    <property type="entry name" value="Ubox"/>
    <property type="match status" value="1"/>
</dbReference>
<dbReference type="InterPro" id="IPR011009">
    <property type="entry name" value="Kinase-like_dom_sf"/>
</dbReference>
<dbReference type="PROSITE" id="PS50011">
    <property type="entry name" value="PROTEIN_KINASE_DOM"/>
    <property type="match status" value="1"/>
</dbReference>
<evidence type="ECO:0000256" key="5">
    <source>
        <dbReference type="ARBA" id="ARBA00022777"/>
    </source>
</evidence>
<organism evidence="9 10">
    <name type="scientific">Canna indica</name>
    <name type="common">Indian-shot</name>
    <dbReference type="NCBI Taxonomy" id="4628"/>
    <lineage>
        <taxon>Eukaryota</taxon>
        <taxon>Viridiplantae</taxon>
        <taxon>Streptophyta</taxon>
        <taxon>Embryophyta</taxon>
        <taxon>Tracheophyta</taxon>
        <taxon>Spermatophyta</taxon>
        <taxon>Magnoliopsida</taxon>
        <taxon>Liliopsida</taxon>
        <taxon>Zingiberales</taxon>
        <taxon>Cannaceae</taxon>
        <taxon>Canna</taxon>
    </lineage>
</organism>
<dbReference type="GO" id="GO:0004842">
    <property type="term" value="F:ubiquitin-protein transferase activity"/>
    <property type="evidence" value="ECO:0007669"/>
    <property type="project" value="InterPro"/>
</dbReference>